<dbReference type="EMBL" id="PZQS01000007">
    <property type="protein sequence ID" value="PVD26991.1"/>
    <property type="molecule type" value="Genomic_DNA"/>
</dbReference>
<organism evidence="1 2">
    <name type="scientific">Pomacea canaliculata</name>
    <name type="common">Golden apple snail</name>
    <dbReference type="NCBI Taxonomy" id="400727"/>
    <lineage>
        <taxon>Eukaryota</taxon>
        <taxon>Metazoa</taxon>
        <taxon>Spiralia</taxon>
        <taxon>Lophotrochozoa</taxon>
        <taxon>Mollusca</taxon>
        <taxon>Gastropoda</taxon>
        <taxon>Caenogastropoda</taxon>
        <taxon>Architaenioglossa</taxon>
        <taxon>Ampullarioidea</taxon>
        <taxon>Ampullariidae</taxon>
        <taxon>Pomacea</taxon>
    </lineage>
</organism>
<evidence type="ECO:0000313" key="1">
    <source>
        <dbReference type="EMBL" id="PVD26991.1"/>
    </source>
</evidence>
<comment type="caution">
    <text evidence="1">The sequence shown here is derived from an EMBL/GenBank/DDBJ whole genome shotgun (WGS) entry which is preliminary data.</text>
</comment>
<accession>A0A2T7P0P5</accession>
<sequence>MISLGWLERLAVTRAVASAPRLMTVDGVCTRHPNVQLTCRTNTRSRFVIPPVFSRHSDVKTVLIHPPLVFSRNIKTAICFAIIGTNGRHALHRRLKAGRLTTCARIKMVAEPFDVHVQR</sequence>
<protein>
    <submittedName>
        <fullName evidence="1">Uncharacterized protein</fullName>
    </submittedName>
</protein>
<proteinExistence type="predicted"/>
<name>A0A2T7P0P5_POMCA</name>
<evidence type="ECO:0000313" key="2">
    <source>
        <dbReference type="Proteomes" id="UP000245119"/>
    </source>
</evidence>
<reference evidence="1 2" key="1">
    <citation type="submission" date="2018-04" db="EMBL/GenBank/DDBJ databases">
        <title>The genome of golden apple snail Pomacea canaliculata provides insight into stress tolerance and invasive adaptation.</title>
        <authorList>
            <person name="Liu C."/>
            <person name="Liu B."/>
            <person name="Ren Y."/>
            <person name="Zhang Y."/>
            <person name="Wang H."/>
            <person name="Li S."/>
            <person name="Jiang F."/>
            <person name="Yin L."/>
            <person name="Zhang G."/>
            <person name="Qian W."/>
            <person name="Fan W."/>
        </authorList>
    </citation>
    <scope>NUCLEOTIDE SEQUENCE [LARGE SCALE GENOMIC DNA]</scope>
    <source>
        <strain evidence="1">SZHN2017</strain>
        <tissue evidence="1">Muscle</tissue>
    </source>
</reference>
<keyword evidence="2" id="KW-1185">Reference proteome</keyword>
<dbReference type="AlphaFoldDB" id="A0A2T7P0P5"/>
<gene>
    <name evidence="1" type="ORF">C0Q70_12140</name>
</gene>
<dbReference type="Proteomes" id="UP000245119">
    <property type="component" value="Linkage Group LG7"/>
</dbReference>